<dbReference type="EMBL" id="CP144540">
    <property type="protein sequence ID" value="WWC65880.1"/>
    <property type="molecule type" value="Genomic_DNA"/>
</dbReference>
<dbReference type="GeneID" id="28970873"/>
<evidence type="ECO:0000256" key="1">
    <source>
        <dbReference type="SAM" id="MobiDB-lite"/>
    </source>
</evidence>
<protein>
    <submittedName>
        <fullName evidence="2">Uncharacterized protein</fullName>
    </submittedName>
</protein>
<name>A0A1A5ZX83_9TREE</name>
<reference evidence="3" key="2">
    <citation type="submission" date="2013-07" db="EMBL/GenBank/DDBJ databases">
        <authorList>
            <consortium name="The Broad Institute Genome Sequencing Platform"/>
            <person name="Cuomo C."/>
            <person name="Litvintseva A."/>
            <person name="Chen Y."/>
            <person name="Heitman J."/>
            <person name="Sun S."/>
            <person name="Springer D."/>
            <person name="Dromer F."/>
            <person name="Young S.K."/>
            <person name="Zeng Q."/>
            <person name="Gargeya S."/>
            <person name="Fitzgerald M."/>
            <person name="Abouelleil A."/>
            <person name="Alvarado L."/>
            <person name="Berlin A.M."/>
            <person name="Chapman S.B."/>
            <person name="Dewar J."/>
            <person name="Goldberg J."/>
            <person name="Griggs A."/>
            <person name="Gujja S."/>
            <person name="Hansen M."/>
            <person name="Howarth C."/>
            <person name="Imamovic A."/>
            <person name="Larimer J."/>
            <person name="McCowan C."/>
            <person name="Murphy C."/>
            <person name="Pearson M."/>
            <person name="Priest M."/>
            <person name="Roberts A."/>
            <person name="Saif S."/>
            <person name="Shea T."/>
            <person name="Sykes S."/>
            <person name="Wortman J."/>
            <person name="Nusbaum C."/>
            <person name="Birren B."/>
        </authorList>
    </citation>
    <scope>NUCLEOTIDE SEQUENCE</scope>
    <source>
        <strain evidence="3">CBS 10117</strain>
    </source>
</reference>
<dbReference type="AlphaFoldDB" id="A0A1A5ZX83"/>
<evidence type="ECO:0000313" key="4">
    <source>
        <dbReference type="Proteomes" id="UP000078595"/>
    </source>
</evidence>
<dbReference type="KEGG" id="kdj:28970873"/>
<evidence type="ECO:0000313" key="3">
    <source>
        <dbReference type="EMBL" id="WWC65880.1"/>
    </source>
</evidence>
<feature type="region of interest" description="Disordered" evidence="1">
    <location>
        <begin position="1"/>
        <end position="23"/>
    </location>
</feature>
<keyword evidence="4" id="KW-1185">Reference proteome</keyword>
<dbReference type="Proteomes" id="UP000078595">
    <property type="component" value="Chromosome 11"/>
</dbReference>
<accession>A0A1A5ZX83</accession>
<sequence>MPENAELDLSAADPQTVHSQQTATTPAEIHLFHELIVQDFLPDTPSGSSTGLSPNDVLVFRDSTHPKAVQPRVNDQVSVSLDSDAGITEAAFAYHKSNELSRSSQYFAELGEYGEEVSLGLTAAETRALYRNEMYEFHAQGLHDNRMQYLLGAEESAIDQMGGVSNSDGGEESRLEYQKCSAARLSDYTPDAQAQIRQNIPTATIEAGLDYKVSSTPEAPSVIRGGSLLDFRGFFQNDIAKKAFRIGQRSKISCIFHSSTATQLPDQSRGTGAFLFSTTISDTAKRERHAAARQSGRDSYTIKDTDNSLIVVGAVPLGEWYAKCEMTLTDEQMDTLMGVTDWQQQMQSRAFTITASGLKTKSDNKNITPLSLHSPWSNANRSINLCGGVRRFCDSQTAYEVDIVCVGEVSANPPVNLFRARNLKDANLNVTIGYKTDQEDVIGISQRSCQHDGSAYYG</sequence>
<gene>
    <name evidence="2" type="ORF">I303_07174</name>
    <name evidence="3" type="ORF">I303_108502</name>
</gene>
<organism evidence="2">
    <name type="scientific">Kwoniella dejecticola CBS 10117</name>
    <dbReference type="NCBI Taxonomy" id="1296121"/>
    <lineage>
        <taxon>Eukaryota</taxon>
        <taxon>Fungi</taxon>
        <taxon>Dikarya</taxon>
        <taxon>Basidiomycota</taxon>
        <taxon>Agaricomycotina</taxon>
        <taxon>Tremellomycetes</taxon>
        <taxon>Tremellales</taxon>
        <taxon>Cryptococcaceae</taxon>
        <taxon>Kwoniella</taxon>
    </lineage>
</organism>
<reference evidence="3" key="3">
    <citation type="submission" date="2024-02" db="EMBL/GenBank/DDBJ databases">
        <title>Comparative genomics of Cryptococcus and Kwoniella reveals pathogenesis evolution and contrasting modes of karyotype evolution via chromosome fusion or intercentromeric recombination.</title>
        <authorList>
            <person name="Coelho M.A."/>
            <person name="David-Palma M."/>
            <person name="Shea T."/>
            <person name="Bowers K."/>
            <person name="McGinley-Smith S."/>
            <person name="Mohammad A.W."/>
            <person name="Gnirke A."/>
            <person name="Yurkov A.M."/>
            <person name="Nowrousian M."/>
            <person name="Sun S."/>
            <person name="Cuomo C.A."/>
            <person name="Heitman J."/>
        </authorList>
    </citation>
    <scope>NUCLEOTIDE SEQUENCE</scope>
    <source>
        <strain evidence="3">CBS 10117</strain>
    </source>
</reference>
<proteinExistence type="predicted"/>
<reference evidence="2" key="1">
    <citation type="submission" date="2013-07" db="EMBL/GenBank/DDBJ databases">
        <title>The Genome Sequence of Cryptococcus dejecticola CBS10117.</title>
        <authorList>
            <consortium name="The Broad Institute Genome Sequencing Platform"/>
            <person name="Cuomo C."/>
            <person name="Litvintseva A."/>
            <person name="Chen Y."/>
            <person name="Heitman J."/>
            <person name="Sun S."/>
            <person name="Springer D."/>
            <person name="Dromer F."/>
            <person name="Young S.K."/>
            <person name="Zeng Q."/>
            <person name="Gargeya S."/>
            <person name="Fitzgerald M."/>
            <person name="Abouelleil A."/>
            <person name="Alvarado L."/>
            <person name="Berlin A.M."/>
            <person name="Chapman S.B."/>
            <person name="Dewar J."/>
            <person name="Goldberg J."/>
            <person name="Griggs A."/>
            <person name="Gujja S."/>
            <person name="Hansen M."/>
            <person name="Howarth C."/>
            <person name="Imamovic A."/>
            <person name="Larimer J."/>
            <person name="McCowan C."/>
            <person name="Murphy C."/>
            <person name="Pearson M."/>
            <person name="Priest M."/>
            <person name="Roberts A."/>
            <person name="Saif S."/>
            <person name="Shea T."/>
            <person name="Sykes S."/>
            <person name="Wortman J."/>
            <person name="Nusbaum C."/>
            <person name="Birren B."/>
        </authorList>
    </citation>
    <scope>NUCLEOTIDE SEQUENCE [LARGE SCALE GENOMIC DNA]</scope>
    <source>
        <strain evidence="2">CBS 10117</strain>
    </source>
</reference>
<evidence type="ECO:0000313" key="2">
    <source>
        <dbReference type="EMBL" id="OBR82415.1"/>
    </source>
</evidence>
<dbReference type="VEuPathDB" id="FungiDB:I303_07174"/>
<dbReference type="RefSeq" id="XP_018260257.1">
    <property type="nucleotide sequence ID" value="XM_018410448.1"/>
</dbReference>
<dbReference type="EMBL" id="KI894035">
    <property type="protein sequence ID" value="OBR82415.1"/>
    <property type="molecule type" value="Genomic_DNA"/>
</dbReference>